<feature type="region of interest" description="Disordered" evidence="2">
    <location>
        <begin position="69"/>
        <end position="327"/>
    </location>
</feature>
<evidence type="ECO:0000256" key="1">
    <source>
        <dbReference type="SAM" id="Coils"/>
    </source>
</evidence>
<dbReference type="OrthoDB" id="1923159at2759"/>
<feature type="region of interest" description="Disordered" evidence="2">
    <location>
        <begin position="361"/>
        <end position="502"/>
    </location>
</feature>
<organism evidence="3 4">
    <name type="scientific">Leptosphaeria maculans (strain JN3 / isolate v23.1.3 / race Av1-4-5-6-7-8)</name>
    <name type="common">Blackleg fungus</name>
    <name type="synonym">Phoma lingam</name>
    <dbReference type="NCBI Taxonomy" id="985895"/>
    <lineage>
        <taxon>Eukaryota</taxon>
        <taxon>Fungi</taxon>
        <taxon>Dikarya</taxon>
        <taxon>Ascomycota</taxon>
        <taxon>Pezizomycotina</taxon>
        <taxon>Dothideomycetes</taxon>
        <taxon>Pleosporomycetidae</taxon>
        <taxon>Pleosporales</taxon>
        <taxon>Pleosporineae</taxon>
        <taxon>Leptosphaeriaceae</taxon>
        <taxon>Plenodomus</taxon>
        <taxon>Plenodomus lingam/Leptosphaeria maculans species complex</taxon>
    </lineage>
</organism>
<sequence length="885" mass="93407">MAIAYEPPFAVEDQALFNVDALVNDDSEPVRGPPLTPLHAQLYDEPRRATPSIPPGFTAPAVTRAVMDEARSGPGSRPMSRTTSSTFTPAIPVIPIAPKPATSPTKTTMSKQRSKAVESAKPIVVDAEKAQSDTLNQNATPTAVDTTNKNVTKAAAAQPKKPSEFVKKTEELTTDPSQPKPEEKKPAPDAVLPVTPKAKTTSRRNKSVTEPTPKTDDVKSTPEPALTPSFAIKRQPLSKLDIATATKTPQGQHDPVSSSSKIDPPSKTSRPLTASSATSVPPSPATAATGSPMKRSVAPRTLRVVPTPKAEVPPPAPIVTTPLPQIPTVDKLRSRQASIASLNPPGTPASEMISDTASVASTSFSRANSPPLIGGKVGTAPVRKKTKSQAKKERQDRKRHIEEEQTTLDDQKSDMDVVQAPIIGRKKKEKKPSSAPAKSIAAAFRSQPASPKPATVEEEQSDGPTPGSRKASTVKTSARKSPEPEPEHVQEHNKEKREPNAQTIMADLQRTGELLASTLEFFKPLSSSLTHASRNIQSANAISPPDLKIHLSEADLKALANKKPVRIEGQDGRPDTRTLITPGGKFLWGLSDELEARALELEKRIEESKGAARFHPRKQTSHAFNHNVPGQGQSNDVLPAITTALKEAGRKLSTSSRQQMPKMDPSSGLIGSTAHPLPPVQAPEVSAPQQAASQQQTPADASQYLNQFVLPKTDNPPPNQPRPEMAAVGGPPGAGTANISVNVNKFAKAAKAVVEGGAVGSTELDGVGMMASDLLGGVFVQGLEALVGAGLGLYPGSQDFGVDSNGNVNFGRGGNGLDVQGLMSAIESTAGMGGYGGNARRGRGSVLSMEEAEQAMLAAKKEHDVLEKKLAALMKKNRKLALGTK</sequence>
<feature type="compositionally biased region" description="Basic and acidic residues" evidence="2">
    <location>
        <begin position="161"/>
        <end position="171"/>
    </location>
</feature>
<evidence type="ECO:0000313" key="3">
    <source>
        <dbReference type="EMBL" id="CBY01758.1"/>
    </source>
</evidence>
<feature type="compositionally biased region" description="Low complexity" evidence="2">
    <location>
        <begin position="433"/>
        <end position="443"/>
    </location>
</feature>
<keyword evidence="1" id="KW-0175">Coiled coil</keyword>
<reference evidence="4" key="1">
    <citation type="journal article" date="2011" name="Nat. Commun.">
        <title>Effector diversification within compartments of the Leptosphaeria maculans genome affected by Repeat-Induced Point mutations.</title>
        <authorList>
            <person name="Rouxel T."/>
            <person name="Grandaubert J."/>
            <person name="Hane J.K."/>
            <person name="Hoede C."/>
            <person name="van de Wouw A.P."/>
            <person name="Couloux A."/>
            <person name="Dominguez V."/>
            <person name="Anthouard V."/>
            <person name="Bally P."/>
            <person name="Bourras S."/>
            <person name="Cozijnsen A.J."/>
            <person name="Ciuffetti L.M."/>
            <person name="Degrave A."/>
            <person name="Dilmaghani A."/>
            <person name="Duret L."/>
            <person name="Fudal I."/>
            <person name="Goodwin S.B."/>
            <person name="Gout L."/>
            <person name="Glaser N."/>
            <person name="Linglin J."/>
            <person name="Kema G.H.J."/>
            <person name="Lapalu N."/>
            <person name="Lawrence C.B."/>
            <person name="May K."/>
            <person name="Meyer M."/>
            <person name="Ollivier B."/>
            <person name="Poulain J."/>
            <person name="Schoch C.L."/>
            <person name="Simon A."/>
            <person name="Spatafora J.W."/>
            <person name="Stachowiak A."/>
            <person name="Turgeon B.G."/>
            <person name="Tyler B.M."/>
            <person name="Vincent D."/>
            <person name="Weissenbach J."/>
            <person name="Amselem J."/>
            <person name="Quesneville H."/>
            <person name="Oliver R.P."/>
            <person name="Wincker P."/>
            <person name="Balesdent M.-H."/>
            <person name="Howlett B.J."/>
        </authorList>
    </citation>
    <scope>NUCLEOTIDE SEQUENCE [LARGE SCALE GENOMIC DNA]</scope>
    <source>
        <strain evidence="4">JN3 / isolate v23.1.3 / race Av1-4-5-6-7-8</strain>
    </source>
</reference>
<name>E5AEW9_LEPMJ</name>
<feature type="compositionally biased region" description="Polar residues" evidence="2">
    <location>
        <begin position="79"/>
        <end position="88"/>
    </location>
</feature>
<proteinExistence type="predicted"/>
<dbReference type="EMBL" id="FP929139">
    <property type="protein sequence ID" value="CBY01758.1"/>
    <property type="molecule type" value="Genomic_DNA"/>
</dbReference>
<feature type="compositionally biased region" description="Low complexity" evidence="2">
    <location>
        <begin position="682"/>
        <end position="703"/>
    </location>
</feature>
<feature type="compositionally biased region" description="Polar residues" evidence="2">
    <location>
        <begin position="132"/>
        <end position="151"/>
    </location>
</feature>
<feature type="compositionally biased region" description="Basic and acidic residues" evidence="2">
    <location>
        <begin position="480"/>
        <end position="499"/>
    </location>
</feature>
<feature type="region of interest" description="Disordered" evidence="2">
    <location>
        <begin position="648"/>
        <end position="732"/>
    </location>
</feature>
<accession>E5AEW9</accession>
<keyword evidence="4" id="KW-1185">Reference proteome</keyword>
<dbReference type="STRING" id="985895.E5AEW9"/>
<feature type="compositionally biased region" description="Low complexity" evidence="2">
    <location>
        <begin position="89"/>
        <end position="108"/>
    </location>
</feature>
<dbReference type="OMA" id="DMQGLMN"/>
<dbReference type="Proteomes" id="UP000002668">
    <property type="component" value="Genome"/>
</dbReference>
<evidence type="ECO:0000256" key="2">
    <source>
        <dbReference type="SAM" id="MobiDB-lite"/>
    </source>
</evidence>
<feature type="compositionally biased region" description="Basic and acidic residues" evidence="2">
    <location>
        <begin position="390"/>
        <end position="415"/>
    </location>
</feature>
<evidence type="ECO:0000313" key="4">
    <source>
        <dbReference type="Proteomes" id="UP000002668"/>
    </source>
</evidence>
<dbReference type="VEuPathDB" id="FungiDB:LEMA_P005450.1"/>
<feature type="compositionally biased region" description="Polar residues" evidence="2">
    <location>
        <begin position="621"/>
        <end position="634"/>
    </location>
</feature>
<dbReference type="eggNOG" id="ENOG502S52H">
    <property type="taxonomic scope" value="Eukaryota"/>
</dbReference>
<feature type="compositionally biased region" description="Low complexity" evidence="2">
    <location>
        <begin position="271"/>
        <end position="292"/>
    </location>
</feature>
<feature type="compositionally biased region" description="Polar residues" evidence="2">
    <location>
        <begin position="245"/>
        <end position="270"/>
    </location>
</feature>
<dbReference type="HOGENOM" id="CLU_018455_0_0_1"/>
<protein>
    <submittedName>
        <fullName evidence="3">Uncharacterized protein</fullName>
    </submittedName>
</protein>
<feature type="region of interest" description="Disordered" evidence="2">
    <location>
        <begin position="610"/>
        <end position="634"/>
    </location>
</feature>
<dbReference type="AlphaFoldDB" id="E5AEW9"/>
<feature type="coiled-coil region" evidence="1">
    <location>
        <begin position="849"/>
        <end position="876"/>
    </location>
</feature>
<gene>
    <name evidence="3" type="ORF">LEMA_P005450.1</name>
</gene>
<dbReference type="InParanoid" id="E5AEW9"/>